<feature type="domain" description="Peptidase S55" evidence="2">
    <location>
        <begin position="174"/>
        <end position="413"/>
    </location>
</feature>
<keyword evidence="1" id="KW-0720">Serine protease</keyword>
<dbReference type="EC" id="3.4.21.116" evidence="3"/>
<keyword evidence="1" id="KW-0645">Protease</keyword>
<dbReference type="InterPro" id="IPR009003">
    <property type="entry name" value="Peptidase_S1_PA"/>
</dbReference>
<dbReference type="Gene3D" id="2.30.42.10">
    <property type="match status" value="1"/>
</dbReference>
<evidence type="ECO:0000313" key="3">
    <source>
        <dbReference type="EMBL" id="TGB04356.1"/>
    </source>
</evidence>
<dbReference type="SUPFAM" id="SSF50156">
    <property type="entry name" value="PDZ domain-like"/>
    <property type="match status" value="1"/>
</dbReference>
<gene>
    <name evidence="3" type="primary">spoIVB</name>
    <name evidence="3" type="ORF">E4663_05000</name>
</gene>
<evidence type="ECO:0000259" key="2">
    <source>
        <dbReference type="PROSITE" id="PS51494"/>
    </source>
</evidence>
<dbReference type="Pfam" id="PF13180">
    <property type="entry name" value="PDZ_2"/>
    <property type="match status" value="1"/>
</dbReference>
<name>A0A4Z0H522_9BACI</name>
<sequence length="413" mass="44975">MIHQRTFKYICGSILLLFMLALPLLSPVQKYLSIPDEVKVMASEEVQPVWNDSSNETLTAFSSASDHQVFYEVAGVPLKKTQIQEMKDIRLVPGGQSVGVELHTKGVLVVGHHLVAGKGDKKGSPGEDANVQVGDILLKGNGQELNSMEDLSSLVKESGKSGETIELTLQRNNEEMTTSLQPSFSEKDQEYQVGLYVRDSAAGIGTMTFYHPDSKKYGALGHVISDMDTKKPIQIHEGTIVESHVTSIERGSQGVPGEKRARFSMNDDRLGTITKNTPFGIFGELDDTINNDRYPEGLPVGYSDQVEEGPAKILTVLNGDKLQAFDIEIVSNMPKKTPVTKGMIVKVTDKELLEKTGGIVQGMSGSPIIQNGKIVGAVTHVFVNDPTSGYGVHIEWMLQEAGIEIYEKSAKAS</sequence>
<keyword evidence="4" id="KW-1185">Reference proteome</keyword>
<accession>A0A4Z0H522</accession>
<dbReference type="NCBIfam" id="TIGR02860">
    <property type="entry name" value="spore_IV_B"/>
    <property type="match status" value="1"/>
</dbReference>
<protein>
    <submittedName>
        <fullName evidence="3">SpoIVB peptidase</fullName>
        <ecNumber evidence="3">3.4.21.116</ecNumber>
    </submittedName>
</protein>
<proteinExistence type="predicted"/>
<dbReference type="OrthoDB" id="9765242at2"/>
<dbReference type="InterPro" id="IPR008763">
    <property type="entry name" value="Peptidase_S55"/>
</dbReference>
<keyword evidence="3" id="KW-0378">Hydrolase</keyword>
<dbReference type="EMBL" id="SRJC01000001">
    <property type="protein sequence ID" value="TGB04356.1"/>
    <property type="molecule type" value="Genomic_DNA"/>
</dbReference>
<dbReference type="PROSITE" id="PS51494">
    <property type="entry name" value="SPOIVB"/>
    <property type="match status" value="1"/>
</dbReference>
<dbReference type="SUPFAM" id="SSF50494">
    <property type="entry name" value="Trypsin-like serine proteases"/>
    <property type="match status" value="1"/>
</dbReference>
<dbReference type="SMART" id="SM00228">
    <property type="entry name" value="PDZ"/>
    <property type="match status" value="1"/>
</dbReference>
<dbReference type="InterPro" id="IPR014219">
    <property type="entry name" value="SpoIVB"/>
</dbReference>
<dbReference type="InterPro" id="IPR001478">
    <property type="entry name" value="PDZ"/>
</dbReference>
<evidence type="ECO:0000256" key="1">
    <source>
        <dbReference type="ARBA" id="ARBA00022825"/>
    </source>
</evidence>
<evidence type="ECO:0000313" key="4">
    <source>
        <dbReference type="Proteomes" id="UP000297982"/>
    </source>
</evidence>
<dbReference type="Proteomes" id="UP000297982">
    <property type="component" value="Unassembled WGS sequence"/>
</dbReference>
<comment type="caution">
    <text evidence="3">The sequence shown here is derived from an EMBL/GenBank/DDBJ whole genome shotgun (WGS) entry which is preliminary data.</text>
</comment>
<dbReference type="AlphaFoldDB" id="A0A4Z0H522"/>
<dbReference type="GO" id="GO:0008236">
    <property type="term" value="F:serine-type peptidase activity"/>
    <property type="evidence" value="ECO:0007669"/>
    <property type="project" value="UniProtKB-KW"/>
</dbReference>
<dbReference type="STRING" id="192814.GCA_900166575_01400"/>
<organism evidence="3 4">
    <name type="scientific">Halobacillus salinus</name>
    <dbReference type="NCBI Taxonomy" id="192814"/>
    <lineage>
        <taxon>Bacteria</taxon>
        <taxon>Bacillati</taxon>
        <taxon>Bacillota</taxon>
        <taxon>Bacilli</taxon>
        <taxon>Bacillales</taxon>
        <taxon>Bacillaceae</taxon>
        <taxon>Halobacillus</taxon>
    </lineage>
</organism>
<dbReference type="Pfam" id="PF05580">
    <property type="entry name" value="Peptidase_S55"/>
    <property type="match status" value="1"/>
</dbReference>
<reference evidence="3 4" key="1">
    <citation type="journal article" date="2003" name="Int. J. Syst. Evol. Microbiol.">
        <title>Halobacillus salinus sp. nov., isolated from a salt lake on the coast of the East Sea in Korea.</title>
        <authorList>
            <person name="Yoon J.H."/>
            <person name="Kang K.H."/>
            <person name="Park Y.H."/>
        </authorList>
    </citation>
    <scope>NUCLEOTIDE SEQUENCE [LARGE SCALE GENOMIC DNA]</scope>
    <source>
        <strain evidence="3 4">HSL-3</strain>
    </source>
</reference>
<dbReference type="InterPro" id="IPR036034">
    <property type="entry name" value="PDZ_sf"/>
</dbReference>